<dbReference type="GO" id="GO:0003677">
    <property type="term" value="F:DNA binding"/>
    <property type="evidence" value="ECO:0007669"/>
    <property type="project" value="InterPro"/>
</dbReference>
<protein>
    <submittedName>
        <fullName evidence="2">Bet_lambda, phage recombination protein Bet</fullName>
    </submittedName>
</protein>
<dbReference type="InterPro" id="IPR010183">
    <property type="entry name" value="Phage_lambda_Bet"/>
</dbReference>
<evidence type="ECO:0000313" key="1">
    <source>
        <dbReference type="EMBL" id="CAB4122673.1"/>
    </source>
</evidence>
<accession>A0A6J5KP34</accession>
<dbReference type="EMBL" id="LR796160">
    <property type="protein sequence ID" value="CAB4122673.1"/>
    <property type="molecule type" value="Genomic_DNA"/>
</dbReference>
<dbReference type="Pfam" id="PF03837">
    <property type="entry name" value="RecT"/>
    <property type="match status" value="1"/>
</dbReference>
<proteinExistence type="predicted"/>
<reference evidence="2" key="1">
    <citation type="submission" date="2020-04" db="EMBL/GenBank/DDBJ databases">
        <authorList>
            <person name="Chiriac C."/>
            <person name="Salcher M."/>
            <person name="Ghai R."/>
            <person name="Kavagutti S V."/>
        </authorList>
    </citation>
    <scope>NUCLEOTIDE SEQUENCE</scope>
</reference>
<dbReference type="NCBIfam" id="TIGR01913">
    <property type="entry name" value="bet_lambda"/>
    <property type="match status" value="1"/>
</dbReference>
<sequence>MGNIATLKPAQPLSVMTDEDMVRVLGASLYPNASHASILMVLGYCKAAGLDPMLKPVHIVPMWDNKAKHMRDVVMPGIAHYRIQASRSGQYVGKSEPDFGPDVSENLGGVTFTYPKWCKVAVRRAIGGVVAEFVVTEYWRENYATASKDSAAPNAMWRKRPYAQLAKCAEAQALRQAFPELIGGQNAAEEMEGRSIEIEAEPVAQAQRPLRPAALAKPRDARAQLDGFANAPAPEPDPDTDDLDVDLPVMPEEASRTIASAWRWFTATIHQLEPELRQAFADEHGSLIAAAAQNSPKYLAAVNGMAAKAGVTVHVTH</sequence>
<dbReference type="GO" id="GO:0006310">
    <property type="term" value="P:DNA recombination"/>
    <property type="evidence" value="ECO:0007669"/>
    <property type="project" value="InterPro"/>
</dbReference>
<gene>
    <name evidence="1" type="ORF">UFOVP32_51</name>
    <name evidence="2" type="ORF">UFOVP50_25</name>
</gene>
<organism evidence="2">
    <name type="scientific">uncultured Caudovirales phage</name>
    <dbReference type="NCBI Taxonomy" id="2100421"/>
    <lineage>
        <taxon>Viruses</taxon>
        <taxon>Duplodnaviria</taxon>
        <taxon>Heunggongvirae</taxon>
        <taxon>Uroviricota</taxon>
        <taxon>Caudoviricetes</taxon>
        <taxon>Peduoviridae</taxon>
        <taxon>Maltschvirus</taxon>
        <taxon>Maltschvirus maltsch</taxon>
    </lineage>
</organism>
<dbReference type="EMBL" id="LR796173">
    <property type="protein sequence ID" value="CAB4123611.1"/>
    <property type="molecule type" value="Genomic_DNA"/>
</dbReference>
<evidence type="ECO:0000313" key="2">
    <source>
        <dbReference type="EMBL" id="CAB4123611.1"/>
    </source>
</evidence>
<name>A0A6J5KP34_9CAUD</name>
<dbReference type="InterPro" id="IPR018330">
    <property type="entry name" value="RecT_fam"/>
</dbReference>